<dbReference type="AlphaFoldDB" id="A0A498DK77"/>
<organism evidence="1 2">
    <name type="scientific">Oceanobacillus piezotolerans</name>
    <dbReference type="NCBI Taxonomy" id="2448030"/>
    <lineage>
        <taxon>Bacteria</taxon>
        <taxon>Bacillati</taxon>
        <taxon>Bacillota</taxon>
        <taxon>Bacilli</taxon>
        <taxon>Bacillales</taxon>
        <taxon>Bacillaceae</taxon>
        <taxon>Oceanobacillus</taxon>
    </lineage>
</organism>
<evidence type="ECO:0000313" key="2">
    <source>
        <dbReference type="Proteomes" id="UP000270219"/>
    </source>
</evidence>
<reference evidence="1 2" key="1">
    <citation type="submission" date="2018-10" db="EMBL/GenBank/DDBJ databases">
        <title>Oceanobacillus sp. YLB-02 draft genome.</title>
        <authorList>
            <person name="Yu L."/>
        </authorList>
    </citation>
    <scope>NUCLEOTIDE SEQUENCE [LARGE SCALE GENOMIC DNA]</scope>
    <source>
        <strain evidence="1 2">YLB-02</strain>
    </source>
</reference>
<dbReference type="EMBL" id="RCHR01000005">
    <property type="protein sequence ID" value="RLL42835.1"/>
    <property type="molecule type" value="Genomic_DNA"/>
</dbReference>
<sequence length="118" mass="14165">MIELQRIYDKNQNGTGVRILVDRLWPRGISKEEAKLDYWLKEIAPSNELRKSFHQGDMDFTEFRRKYKEELKNGEQRENVKELKRLAKEKEKIILLYGAKDKEENQAVILKELIEDEQ</sequence>
<dbReference type="PANTHER" id="PTHR36849">
    <property type="entry name" value="CYTOPLASMIC PROTEIN-RELATED"/>
    <property type="match status" value="1"/>
</dbReference>
<dbReference type="Proteomes" id="UP000270219">
    <property type="component" value="Unassembled WGS sequence"/>
</dbReference>
<dbReference type="RefSeq" id="WP_121524202.1">
    <property type="nucleotide sequence ID" value="NZ_RCHR01000005.1"/>
</dbReference>
<dbReference type="OrthoDB" id="9790745at2"/>
<comment type="caution">
    <text evidence="1">The sequence shown here is derived from an EMBL/GenBank/DDBJ whole genome shotgun (WGS) entry which is preliminary data.</text>
</comment>
<proteinExistence type="predicted"/>
<dbReference type="PANTHER" id="PTHR36849:SF1">
    <property type="entry name" value="CYTOPLASMIC PROTEIN"/>
    <property type="match status" value="1"/>
</dbReference>
<dbReference type="Pfam" id="PF22752">
    <property type="entry name" value="DUF488-N3i"/>
    <property type="match status" value="1"/>
</dbReference>
<evidence type="ECO:0000313" key="1">
    <source>
        <dbReference type="EMBL" id="RLL42835.1"/>
    </source>
</evidence>
<keyword evidence="2" id="KW-1185">Reference proteome</keyword>
<dbReference type="InterPro" id="IPR052552">
    <property type="entry name" value="YeaO-like"/>
</dbReference>
<gene>
    <name evidence="1" type="ORF">D8M04_14900</name>
</gene>
<protein>
    <submittedName>
        <fullName evidence="1">DUF488 family protein</fullName>
    </submittedName>
</protein>
<accession>A0A498DK77</accession>
<name>A0A498DK77_9BACI</name>